<dbReference type="PANTHER" id="PTHR37316:SF2">
    <property type="entry name" value="TEICHOIC ACID RIBITOL-PHOSPHATE POLYMERASE TARK"/>
    <property type="match status" value="1"/>
</dbReference>
<dbReference type="Proteomes" id="UP000679498">
    <property type="component" value="Chromosome"/>
</dbReference>
<dbReference type="SUPFAM" id="SSF53756">
    <property type="entry name" value="UDP-Glycosyltransferase/glycogen phosphorylase"/>
    <property type="match status" value="1"/>
</dbReference>
<dbReference type="InterPro" id="IPR043148">
    <property type="entry name" value="TagF_C"/>
</dbReference>
<evidence type="ECO:0000256" key="6">
    <source>
        <dbReference type="ARBA" id="ARBA00023136"/>
    </source>
</evidence>
<evidence type="ECO:0000256" key="4">
    <source>
        <dbReference type="ARBA" id="ARBA00022679"/>
    </source>
</evidence>
<name>A0ABX8GAR8_EXIAC</name>
<dbReference type="InterPro" id="IPR051612">
    <property type="entry name" value="Teichoic_Acid_Biosynth"/>
</dbReference>
<gene>
    <name evidence="7" type="ORF">KKI46_01210</name>
</gene>
<keyword evidence="5" id="KW-0777">Teichoic acid biosynthesis</keyword>
<evidence type="ECO:0000256" key="2">
    <source>
        <dbReference type="ARBA" id="ARBA00010488"/>
    </source>
</evidence>
<keyword evidence="8" id="KW-1185">Reference proteome</keyword>
<dbReference type="PANTHER" id="PTHR37316">
    <property type="entry name" value="TEICHOIC ACID GLYCEROL-PHOSPHATE PRIMASE"/>
    <property type="match status" value="1"/>
</dbReference>
<dbReference type="Gene3D" id="3.40.50.12580">
    <property type="match status" value="1"/>
</dbReference>
<keyword evidence="6" id="KW-0472">Membrane</keyword>
<evidence type="ECO:0000256" key="3">
    <source>
        <dbReference type="ARBA" id="ARBA00022475"/>
    </source>
</evidence>
<evidence type="ECO:0000256" key="5">
    <source>
        <dbReference type="ARBA" id="ARBA00022944"/>
    </source>
</evidence>
<sequence length="590" mass="69142">MVLTEETLAPTLQAEVNYLELAGTTFRFEARLSGLTDFLRAEQTLFENPVSQQQPELEEPGDDYIQSEPAEALVPLERAIVFRNKRNKRTFICRFPFERDWTEEFFTGELNLNHITTTGRPLPMGYFDAFFAIVQGQTILHEAPFGDTRSLIPVAYRVDTKHSNALILLEYELVVQYSEYSNSLGFHSLKKGESKRLIQVIDRYKKWKKNMKKRAFKFRRFTFKAIYNVTKWTQPIQENKVILASDSRSDISGNFAYILDEVERRNLDLDVKTFFKPNLQSRRDWRDKFTLPYHLATAKTILVDDFYPMIYPLNIRKGSDLVQVWHAVGAFKTFGYSRLGKPGGPSANSLSHRNYTKAIVSSHNVARHYAEGFGLREDQVIATGIPRTDMFFDQPFIEEAKARIYEEYPVFKQKKVIMFAPTFRGNGAKSAYYDFDQLDLDALYEALHEEYVFVLKLHPFIRRRMEIPEVYADFFLDLTDHREINELLFVSDILITDYSSTCFEFSLLNRPMLFFAYDLEDYISKRDFYYDFEEFVPGPIVKTSEELIERIKNKDFEMHNVKAFAEYFFEHQDGKSSARFVDQILLGENK</sequence>
<keyword evidence="3" id="KW-1003">Cell membrane</keyword>
<dbReference type="EMBL" id="CP075897">
    <property type="protein sequence ID" value="QWB30318.1"/>
    <property type="molecule type" value="Genomic_DNA"/>
</dbReference>
<evidence type="ECO:0000256" key="1">
    <source>
        <dbReference type="ARBA" id="ARBA00004202"/>
    </source>
</evidence>
<proteinExistence type="inferred from homology"/>
<organism evidence="7 8">
    <name type="scientific">Exiguobacterium acetylicum</name>
    <name type="common">Brevibacterium acetylicum</name>
    <dbReference type="NCBI Taxonomy" id="41170"/>
    <lineage>
        <taxon>Bacteria</taxon>
        <taxon>Bacillati</taxon>
        <taxon>Bacillota</taxon>
        <taxon>Bacilli</taxon>
        <taxon>Bacillales</taxon>
        <taxon>Bacillales Family XII. Incertae Sedis</taxon>
        <taxon>Exiguobacterium</taxon>
    </lineage>
</organism>
<reference evidence="7 8" key="1">
    <citation type="submission" date="2021-05" db="EMBL/GenBank/DDBJ databases">
        <title>Biocontrol using Exiguobacterium acetylicum SI17 against litchi downy blight caused by Peronophythora litchii.</title>
        <authorList>
            <person name="Zheng L."/>
        </authorList>
    </citation>
    <scope>NUCLEOTIDE SEQUENCE [LARGE SCALE GENOMIC DNA]</scope>
    <source>
        <strain evidence="7 8">SI17</strain>
    </source>
</reference>
<dbReference type="Pfam" id="PF04464">
    <property type="entry name" value="Glyphos_transf"/>
    <property type="match status" value="1"/>
</dbReference>
<dbReference type="Gene3D" id="3.40.50.11820">
    <property type="match status" value="1"/>
</dbReference>
<keyword evidence="4" id="KW-0808">Transferase</keyword>
<protein>
    <submittedName>
        <fullName evidence="7">CDP-glycerol glycerophosphotransferase family protein</fullName>
    </submittedName>
</protein>
<evidence type="ECO:0000313" key="8">
    <source>
        <dbReference type="Proteomes" id="UP000679498"/>
    </source>
</evidence>
<evidence type="ECO:0000313" key="7">
    <source>
        <dbReference type="EMBL" id="QWB30318.1"/>
    </source>
</evidence>
<accession>A0ABX8GAR8</accession>
<comment type="similarity">
    <text evidence="2">Belongs to the CDP-glycerol glycerophosphotransferase family.</text>
</comment>
<comment type="subcellular location">
    <subcellularLocation>
        <location evidence="1">Cell membrane</location>
        <topology evidence="1">Peripheral membrane protein</topology>
    </subcellularLocation>
</comment>
<dbReference type="InterPro" id="IPR043149">
    <property type="entry name" value="TagF_N"/>
</dbReference>
<dbReference type="InterPro" id="IPR007554">
    <property type="entry name" value="Glycerophosphate_synth"/>
</dbReference>